<dbReference type="PROSITE" id="PS51257">
    <property type="entry name" value="PROKAR_LIPOPROTEIN"/>
    <property type="match status" value="1"/>
</dbReference>
<dbReference type="AlphaFoldDB" id="A0A7Y0BSH3"/>
<feature type="signal peptide" evidence="2">
    <location>
        <begin position="1"/>
        <end position="20"/>
    </location>
</feature>
<organism evidence="3 4">
    <name type="scientific">Novosphingobium olei</name>
    <dbReference type="NCBI Taxonomy" id="2728851"/>
    <lineage>
        <taxon>Bacteria</taxon>
        <taxon>Pseudomonadati</taxon>
        <taxon>Pseudomonadota</taxon>
        <taxon>Alphaproteobacteria</taxon>
        <taxon>Sphingomonadales</taxon>
        <taxon>Sphingomonadaceae</taxon>
        <taxon>Novosphingobium</taxon>
    </lineage>
</organism>
<evidence type="ECO:0000313" key="4">
    <source>
        <dbReference type="Proteomes" id="UP000583556"/>
    </source>
</evidence>
<evidence type="ECO:0000313" key="3">
    <source>
        <dbReference type="EMBL" id="NML95116.1"/>
    </source>
</evidence>
<sequence>MTVRAFAVAGMLLLSGCAMLRDNVKGSFACQAPQGTCAPSSTIDDAALQAIASEDSGPPSGGMIDRGRAEASARPASKPRWAARTQMGAPHGSRVLRIVFPAHVDRYGQLHEAAAVQVPLSDLEPVPTLVEREGVAASGTTRDLLGLAADAPELALDGAAPPAPGVPPAATAQAAAVTTSTMPTASPVEAIKAEVAAALAPARKAPDLPVATVQTP</sequence>
<proteinExistence type="predicted"/>
<evidence type="ECO:0008006" key="5">
    <source>
        <dbReference type="Google" id="ProtNLM"/>
    </source>
</evidence>
<accession>A0A7Y0BSH3</accession>
<protein>
    <recommendedName>
        <fullName evidence="5">Conjugal transfer pilus assembly protein TraV</fullName>
    </recommendedName>
</protein>
<gene>
    <name evidence="3" type="ORF">HHL27_15690</name>
</gene>
<feature type="chain" id="PRO_5031173948" description="Conjugal transfer pilus assembly protein TraV" evidence="2">
    <location>
        <begin position="21"/>
        <end position="216"/>
    </location>
</feature>
<evidence type="ECO:0000256" key="2">
    <source>
        <dbReference type="SAM" id="SignalP"/>
    </source>
</evidence>
<reference evidence="3 4" key="1">
    <citation type="submission" date="2020-04" db="EMBL/GenBank/DDBJ databases">
        <title>Novosphingobium sp. TW-4 isolated from soil.</title>
        <authorList>
            <person name="Dahal R.H."/>
            <person name="Chaudhary D.K."/>
        </authorList>
    </citation>
    <scope>NUCLEOTIDE SEQUENCE [LARGE SCALE GENOMIC DNA]</scope>
    <source>
        <strain evidence="3 4">TW-4</strain>
    </source>
</reference>
<keyword evidence="2" id="KW-0732">Signal</keyword>
<name>A0A7Y0BSH3_9SPHN</name>
<evidence type="ECO:0000256" key="1">
    <source>
        <dbReference type="SAM" id="MobiDB-lite"/>
    </source>
</evidence>
<feature type="region of interest" description="Disordered" evidence="1">
    <location>
        <begin position="52"/>
        <end position="87"/>
    </location>
</feature>
<comment type="caution">
    <text evidence="3">The sequence shown here is derived from an EMBL/GenBank/DDBJ whole genome shotgun (WGS) entry which is preliminary data.</text>
</comment>
<keyword evidence="4" id="KW-1185">Reference proteome</keyword>
<dbReference type="EMBL" id="JABBGM010000007">
    <property type="protein sequence ID" value="NML95116.1"/>
    <property type="molecule type" value="Genomic_DNA"/>
</dbReference>
<dbReference type="RefSeq" id="WP_169494329.1">
    <property type="nucleotide sequence ID" value="NZ_JABBGM010000007.1"/>
</dbReference>
<dbReference type="Proteomes" id="UP000583556">
    <property type="component" value="Unassembled WGS sequence"/>
</dbReference>